<dbReference type="GO" id="GO:0004715">
    <property type="term" value="F:non-membrane spanning protein tyrosine kinase activity"/>
    <property type="evidence" value="ECO:0007669"/>
    <property type="project" value="UniProtKB-EC"/>
</dbReference>
<evidence type="ECO:0000256" key="3">
    <source>
        <dbReference type="ARBA" id="ARBA00022679"/>
    </source>
</evidence>
<dbReference type="RefSeq" id="WP_038483972.1">
    <property type="nucleotide sequence ID" value="NZ_CP003923.1"/>
</dbReference>
<evidence type="ECO:0000256" key="5">
    <source>
        <dbReference type="ARBA" id="ARBA00022777"/>
    </source>
</evidence>
<sequence>MVRSTRTKKGQGQKKRQLIADVNKHSPITEQYRNIRTNIEYSAIDTDIHSLLITSAGPGEGKSTTASNLAVVMGQNGQRVLLIDADMRKPTAHYTFSLMNTHGLTNVLTRQQKLVDVAQETSIENVSLLTCGPVPPNPAELLNSKMMEMVIKEACENFDMVIIDTPPVMAVADAQILSSKVDGTIIVTSSGKTDRDQLEQTKANLVKAKANILGVVLNNKPIDQNTYYYYQ</sequence>
<dbReference type="Proteomes" id="UP000027142">
    <property type="component" value="Chromosome"/>
</dbReference>
<dbReference type="EC" id="2.7.10.2" evidence="2"/>
<gene>
    <name evidence="10" type="ORF">BleG1_3679</name>
</gene>
<accession>A0A060LYA2</accession>
<protein>
    <recommendedName>
        <fullName evidence="2">non-specific protein-tyrosine kinase</fullName>
        <ecNumber evidence="2">2.7.10.2</ecNumber>
    </recommendedName>
</protein>
<comment type="catalytic activity">
    <reaction evidence="8">
        <text>L-tyrosyl-[protein] + ATP = O-phospho-L-tyrosyl-[protein] + ADP + H(+)</text>
        <dbReference type="Rhea" id="RHEA:10596"/>
        <dbReference type="Rhea" id="RHEA-COMP:10136"/>
        <dbReference type="Rhea" id="RHEA-COMP:20101"/>
        <dbReference type="ChEBI" id="CHEBI:15378"/>
        <dbReference type="ChEBI" id="CHEBI:30616"/>
        <dbReference type="ChEBI" id="CHEBI:46858"/>
        <dbReference type="ChEBI" id="CHEBI:61978"/>
        <dbReference type="ChEBI" id="CHEBI:456216"/>
        <dbReference type="EC" id="2.7.10.2"/>
    </reaction>
</comment>
<dbReference type="STRING" id="1246626.BleG1_3679"/>
<dbReference type="Pfam" id="PF13614">
    <property type="entry name" value="AAA_31"/>
    <property type="match status" value="1"/>
</dbReference>
<dbReference type="eggNOG" id="COG0489">
    <property type="taxonomic scope" value="Bacteria"/>
</dbReference>
<feature type="domain" description="AAA" evidence="9">
    <location>
        <begin position="59"/>
        <end position="190"/>
    </location>
</feature>
<dbReference type="Gene3D" id="3.40.50.300">
    <property type="entry name" value="P-loop containing nucleotide triphosphate hydrolases"/>
    <property type="match status" value="1"/>
</dbReference>
<evidence type="ECO:0000313" key="11">
    <source>
        <dbReference type="Proteomes" id="UP000027142"/>
    </source>
</evidence>
<evidence type="ECO:0000313" key="10">
    <source>
        <dbReference type="EMBL" id="AIC96226.1"/>
    </source>
</evidence>
<dbReference type="SUPFAM" id="SSF52540">
    <property type="entry name" value="P-loop containing nucleoside triphosphate hydrolases"/>
    <property type="match status" value="1"/>
</dbReference>
<dbReference type="EMBL" id="CP003923">
    <property type="protein sequence ID" value="AIC96226.1"/>
    <property type="molecule type" value="Genomic_DNA"/>
</dbReference>
<evidence type="ECO:0000256" key="8">
    <source>
        <dbReference type="ARBA" id="ARBA00051245"/>
    </source>
</evidence>
<evidence type="ECO:0000256" key="4">
    <source>
        <dbReference type="ARBA" id="ARBA00022741"/>
    </source>
</evidence>
<dbReference type="NCBIfam" id="TIGR01007">
    <property type="entry name" value="eps_fam"/>
    <property type="match status" value="1"/>
</dbReference>
<dbReference type="GO" id="GO:0005886">
    <property type="term" value="C:plasma membrane"/>
    <property type="evidence" value="ECO:0007669"/>
    <property type="project" value="UniProtKB-ARBA"/>
</dbReference>
<dbReference type="GO" id="GO:0042802">
    <property type="term" value="F:identical protein binding"/>
    <property type="evidence" value="ECO:0007669"/>
    <property type="project" value="UniProtKB-ARBA"/>
</dbReference>
<evidence type="ECO:0000256" key="1">
    <source>
        <dbReference type="ARBA" id="ARBA00007316"/>
    </source>
</evidence>
<name>A0A060LYA2_9BACI</name>
<evidence type="ECO:0000256" key="2">
    <source>
        <dbReference type="ARBA" id="ARBA00011903"/>
    </source>
</evidence>
<dbReference type="OrthoDB" id="9794577at2"/>
<keyword evidence="7" id="KW-0829">Tyrosine-protein kinase</keyword>
<dbReference type="HOGENOM" id="CLU_052027_2_1_9"/>
<dbReference type="InterPro" id="IPR025669">
    <property type="entry name" value="AAA_dom"/>
</dbReference>
<keyword evidence="3" id="KW-0808">Transferase</keyword>
<dbReference type="PANTHER" id="PTHR32309">
    <property type="entry name" value="TYROSINE-PROTEIN KINASE"/>
    <property type="match status" value="1"/>
</dbReference>
<keyword evidence="11" id="KW-1185">Reference proteome</keyword>
<keyword evidence="6" id="KW-0067">ATP-binding</keyword>
<evidence type="ECO:0000256" key="6">
    <source>
        <dbReference type="ARBA" id="ARBA00022840"/>
    </source>
</evidence>
<dbReference type="InterPro" id="IPR005702">
    <property type="entry name" value="Wzc-like_C"/>
</dbReference>
<evidence type="ECO:0000256" key="7">
    <source>
        <dbReference type="ARBA" id="ARBA00023137"/>
    </source>
</evidence>
<dbReference type="InterPro" id="IPR027417">
    <property type="entry name" value="P-loop_NTPase"/>
</dbReference>
<dbReference type="FunFam" id="3.40.50.300:FF:000527">
    <property type="entry name" value="Tyrosine-protein kinase etk"/>
    <property type="match status" value="1"/>
</dbReference>
<keyword evidence="5 10" id="KW-0418">Kinase</keyword>
<reference evidence="10 11" key="1">
    <citation type="journal article" date="2014" name="Gene">
        <title>A comparative genomic analysis of the alkalitolerant soil bacterium Bacillus lehensis G1.</title>
        <authorList>
            <person name="Noor Y.M."/>
            <person name="Samsulrizal N.H."/>
            <person name="Jema'on N.A."/>
            <person name="Low K.O."/>
            <person name="Ramli A.N."/>
            <person name="Alias N.I."/>
            <person name="Damis S.I."/>
            <person name="Fuzi S.F."/>
            <person name="Isa M.N."/>
            <person name="Murad A.M."/>
            <person name="Raih M.F."/>
            <person name="Bakar F.D."/>
            <person name="Najimudin N."/>
            <person name="Mahadi N.M."/>
            <person name="Illias R.M."/>
        </authorList>
    </citation>
    <scope>NUCLEOTIDE SEQUENCE [LARGE SCALE GENOMIC DNA]</scope>
    <source>
        <strain evidence="10 11">G1</strain>
    </source>
</reference>
<dbReference type="InterPro" id="IPR050445">
    <property type="entry name" value="Bact_polysacc_biosynth/exp"/>
</dbReference>
<organism evidence="10 11">
    <name type="scientific">Shouchella lehensis G1</name>
    <dbReference type="NCBI Taxonomy" id="1246626"/>
    <lineage>
        <taxon>Bacteria</taxon>
        <taxon>Bacillati</taxon>
        <taxon>Bacillota</taxon>
        <taxon>Bacilli</taxon>
        <taxon>Bacillales</taxon>
        <taxon>Bacillaceae</taxon>
        <taxon>Shouchella</taxon>
    </lineage>
</organism>
<keyword evidence="4" id="KW-0547">Nucleotide-binding</keyword>
<dbReference type="GO" id="GO:0005524">
    <property type="term" value="F:ATP binding"/>
    <property type="evidence" value="ECO:0007669"/>
    <property type="project" value="UniProtKB-KW"/>
</dbReference>
<dbReference type="PANTHER" id="PTHR32309:SF13">
    <property type="entry name" value="FERRIC ENTEROBACTIN TRANSPORT PROTEIN FEPE"/>
    <property type="match status" value="1"/>
</dbReference>
<dbReference type="CDD" id="cd05387">
    <property type="entry name" value="BY-kinase"/>
    <property type="match status" value="1"/>
</dbReference>
<dbReference type="KEGG" id="ble:BleG1_3679"/>
<dbReference type="PATRIC" id="fig|1246626.3.peg.3673"/>
<proteinExistence type="inferred from homology"/>
<comment type="similarity">
    <text evidence="1">Belongs to the CpsD/CapB family.</text>
</comment>
<dbReference type="AlphaFoldDB" id="A0A060LYA2"/>
<evidence type="ECO:0000259" key="9">
    <source>
        <dbReference type="Pfam" id="PF13614"/>
    </source>
</evidence>